<sequence>MNDLNFFQSYNLKRERKFNKDYLFYGIMGLVIIGIMFYGLFNMMKIKKISKEVAILKQQLEISKSNPKIIEILEKEAKIEELTEKFKHLKSMDDYINSNDLINEYLLDSITERVPETIFLNSIDLNTNTITIDGISKNKKSISDFEHELGEIESFEEVFIPSIFQQDNYFQFTLNVKLREGEVYGN</sequence>
<evidence type="ECO:0000313" key="4">
    <source>
        <dbReference type="Proteomes" id="UP000198625"/>
    </source>
</evidence>
<evidence type="ECO:0000256" key="2">
    <source>
        <dbReference type="SAM" id="Phobius"/>
    </source>
</evidence>
<dbReference type="InterPro" id="IPR052534">
    <property type="entry name" value="Extracell_DNA_Util/SecSys_Comp"/>
</dbReference>
<accession>A0A1H3K6G8</accession>
<dbReference type="AlphaFoldDB" id="A0A1H3K6G8"/>
<dbReference type="Pfam" id="PF05137">
    <property type="entry name" value="PilN"/>
    <property type="match status" value="1"/>
</dbReference>
<dbReference type="RefSeq" id="WP_176967807.1">
    <property type="nucleotide sequence ID" value="NZ_FNQE01000001.1"/>
</dbReference>
<dbReference type="PANTHER" id="PTHR40278">
    <property type="entry name" value="DNA UTILIZATION PROTEIN HOFN"/>
    <property type="match status" value="1"/>
</dbReference>
<keyword evidence="2" id="KW-0812">Transmembrane</keyword>
<dbReference type="EMBL" id="FNQE01000001">
    <property type="protein sequence ID" value="SDY47807.1"/>
    <property type="molecule type" value="Genomic_DNA"/>
</dbReference>
<dbReference type="Proteomes" id="UP000198625">
    <property type="component" value="Unassembled WGS sequence"/>
</dbReference>
<evidence type="ECO:0000256" key="1">
    <source>
        <dbReference type="SAM" id="Coils"/>
    </source>
</evidence>
<dbReference type="STRING" id="415015.SAMN05660462_00155"/>
<keyword evidence="2" id="KW-1133">Transmembrane helix</keyword>
<evidence type="ECO:0000313" key="3">
    <source>
        <dbReference type="EMBL" id="SDY47807.1"/>
    </source>
</evidence>
<dbReference type="PANTHER" id="PTHR40278:SF1">
    <property type="entry name" value="DNA UTILIZATION PROTEIN HOFN"/>
    <property type="match status" value="1"/>
</dbReference>
<name>A0A1H3K6G8_9FIRM</name>
<keyword evidence="2" id="KW-0472">Membrane</keyword>
<keyword evidence="4" id="KW-1185">Reference proteome</keyword>
<feature type="transmembrane region" description="Helical" evidence="2">
    <location>
        <begin position="22"/>
        <end position="41"/>
    </location>
</feature>
<feature type="coiled-coil region" evidence="1">
    <location>
        <begin position="46"/>
        <end position="92"/>
    </location>
</feature>
<dbReference type="InterPro" id="IPR007813">
    <property type="entry name" value="PilN"/>
</dbReference>
<organism evidence="3 4">
    <name type="scientific">Proteiniborus ethanoligenes</name>
    <dbReference type="NCBI Taxonomy" id="415015"/>
    <lineage>
        <taxon>Bacteria</taxon>
        <taxon>Bacillati</taxon>
        <taxon>Bacillota</taxon>
        <taxon>Clostridia</taxon>
        <taxon>Eubacteriales</taxon>
        <taxon>Proteiniborus</taxon>
    </lineage>
</organism>
<reference evidence="3 4" key="1">
    <citation type="submission" date="2016-10" db="EMBL/GenBank/DDBJ databases">
        <authorList>
            <person name="de Groot N.N."/>
        </authorList>
    </citation>
    <scope>NUCLEOTIDE SEQUENCE [LARGE SCALE GENOMIC DNA]</scope>
    <source>
        <strain evidence="3 4">DSM 21650</strain>
    </source>
</reference>
<protein>
    <submittedName>
        <fullName evidence="3">Fimbrial assembly protein (PilN)</fullName>
    </submittedName>
</protein>
<gene>
    <name evidence="3" type="ORF">SAMN05660462_00155</name>
</gene>
<keyword evidence="1" id="KW-0175">Coiled coil</keyword>
<proteinExistence type="predicted"/>